<feature type="transmembrane region" description="Helical" evidence="2">
    <location>
        <begin position="86"/>
        <end position="106"/>
    </location>
</feature>
<sequence>MAIRRAFKHNDHDGYGPERLTPLDNSRKVGNLFGNAGETRTAWNRFYTSLAVSWKVFIMCSIAVIGERALQELRTFTLTYSRPETLASASPTNFLFVFLGSTLHVGNLSLDQRIYFLDANNYSKYVK</sequence>
<feature type="region of interest" description="Disordered" evidence="1">
    <location>
        <begin position="1"/>
        <end position="22"/>
    </location>
</feature>
<feature type="transmembrane region" description="Helical" evidence="2">
    <location>
        <begin position="46"/>
        <end position="66"/>
    </location>
</feature>
<evidence type="ECO:0000256" key="2">
    <source>
        <dbReference type="SAM" id="Phobius"/>
    </source>
</evidence>
<evidence type="ECO:0000313" key="4">
    <source>
        <dbReference type="EMBL" id="CAE0669563.1"/>
    </source>
</evidence>
<keyword evidence="2" id="KW-0812">Transmembrane</keyword>
<dbReference type="EMBL" id="HBIV01029681">
    <property type="protein sequence ID" value="CAE0669562.1"/>
    <property type="molecule type" value="Transcribed_RNA"/>
</dbReference>
<evidence type="ECO:0000256" key="1">
    <source>
        <dbReference type="SAM" id="MobiDB-lite"/>
    </source>
</evidence>
<proteinExistence type="predicted"/>
<keyword evidence="2" id="KW-1133">Transmembrane helix</keyword>
<gene>
    <name evidence="3" type="ORF">LGLO00237_LOCUS21189</name>
    <name evidence="4" type="ORF">LGLO00237_LOCUS21190</name>
</gene>
<protein>
    <submittedName>
        <fullName evidence="4">Uncharacterized protein</fullName>
    </submittedName>
</protein>
<evidence type="ECO:0000313" key="3">
    <source>
        <dbReference type="EMBL" id="CAE0669562.1"/>
    </source>
</evidence>
<reference evidence="4" key="1">
    <citation type="submission" date="2021-01" db="EMBL/GenBank/DDBJ databases">
        <authorList>
            <person name="Corre E."/>
            <person name="Pelletier E."/>
            <person name="Niang G."/>
            <person name="Scheremetjew M."/>
            <person name="Finn R."/>
            <person name="Kale V."/>
            <person name="Holt S."/>
            <person name="Cochrane G."/>
            <person name="Meng A."/>
            <person name="Brown T."/>
            <person name="Cohen L."/>
        </authorList>
    </citation>
    <scope>NUCLEOTIDE SEQUENCE</scope>
    <source>
        <strain evidence="4">CCCM811</strain>
    </source>
</reference>
<name>A0A6V3PC63_9EUKA</name>
<organism evidence="4">
    <name type="scientific">Lotharella globosa</name>
    <dbReference type="NCBI Taxonomy" id="91324"/>
    <lineage>
        <taxon>Eukaryota</taxon>
        <taxon>Sar</taxon>
        <taxon>Rhizaria</taxon>
        <taxon>Cercozoa</taxon>
        <taxon>Chlorarachniophyceae</taxon>
        <taxon>Lotharella</taxon>
    </lineage>
</organism>
<keyword evidence="2" id="KW-0472">Membrane</keyword>
<dbReference type="EMBL" id="HBIV01029682">
    <property type="protein sequence ID" value="CAE0669563.1"/>
    <property type="molecule type" value="Transcribed_RNA"/>
</dbReference>
<accession>A0A6V3PC63</accession>
<dbReference type="AlphaFoldDB" id="A0A6V3PC63"/>